<evidence type="ECO:0000313" key="8">
    <source>
        <dbReference type="EMBL" id="SFN55883.1"/>
    </source>
</evidence>
<dbReference type="PROSITE" id="PS51898">
    <property type="entry name" value="TYR_RECOMBINASE"/>
    <property type="match status" value="1"/>
</dbReference>
<dbReference type="GO" id="GO:0006310">
    <property type="term" value="P:DNA recombination"/>
    <property type="evidence" value="ECO:0007669"/>
    <property type="project" value="UniProtKB-KW"/>
</dbReference>
<organism evidence="8 9">
    <name type="scientific">Bizionia echini</name>
    <dbReference type="NCBI Taxonomy" id="649333"/>
    <lineage>
        <taxon>Bacteria</taxon>
        <taxon>Pseudomonadati</taxon>
        <taxon>Bacteroidota</taxon>
        <taxon>Flavobacteriia</taxon>
        <taxon>Flavobacteriales</taxon>
        <taxon>Flavobacteriaceae</taxon>
        <taxon>Bizionia</taxon>
    </lineage>
</organism>
<gene>
    <name evidence="8" type="ORF">SAMN04487989_1011233</name>
</gene>
<dbReference type="InterPro" id="IPR013762">
    <property type="entry name" value="Integrase-like_cat_sf"/>
</dbReference>
<comment type="similarity">
    <text evidence="1">Belongs to the 'phage' integrase family.</text>
</comment>
<dbReference type="Gene3D" id="1.10.150.130">
    <property type="match status" value="1"/>
</dbReference>
<proteinExistence type="inferred from homology"/>
<dbReference type="GO" id="GO:0003677">
    <property type="term" value="F:DNA binding"/>
    <property type="evidence" value="ECO:0007669"/>
    <property type="project" value="UniProtKB-UniRule"/>
</dbReference>
<keyword evidence="9" id="KW-1185">Reference proteome</keyword>
<dbReference type="PANTHER" id="PTHR30349:SF41">
    <property type="entry name" value="INTEGRASE_RECOMBINASE PROTEIN MJ0367-RELATED"/>
    <property type="match status" value="1"/>
</dbReference>
<dbReference type="EMBL" id="FOVN01000001">
    <property type="protein sequence ID" value="SFN55883.1"/>
    <property type="molecule type" value="Genomic_DNA"/>
</dbReference>
<evidence type="ECO:0000259" key="6">
    <source>
        <dbReference type="PROSITE" id="PS51898"/>
    </source>
</evidence>
<dbReference type="OrthoDB" id="9806835at2"/>
<dbReference type="PROSITE" id="PS51900">
    <property type="entry name" value="CB"/>
    <property type="match status" value="1"/>
</dbReference>
<dbReference type="Gene3D" id="1.10.443.10">
    <property type="entry name" value="Intergrase catalytic core"/>
    <property type="match status" value="1"/>
</dbReference>
<accession>A0A1I5A0I4</accession>
<dbReference type="Proteomes" id="UP000198705">
    <property type="component" value="Unassembled WGS sequence"/>
</dbReference>
<feature type="domain" description="Core-binding (CB)" evidence="7">
    <location>
        <begin position="135"/>
        <end position="227"/>
    </location>
</feature>
<keyword evidence="2" id="KW-0229">DNA integration</keyword>
<evidence type="ECO:0000256" key="3">
    <source>
        <dbReference type="ARBA" id="ARBA00023125"/>
    </source>
</evidence>
<dbReference type="InterPro" id="IPR002104">
    <property type="entry name" value="Integrase_catalytic"/>
</dbReference>
<dbReference type="PANTHER" id="PTHR30349">
    <property type="entry name" value="PHAGE INTEGRASE-RELATED"/>
    <property type="match status" value="1"/>
</dbReference>
<dbReference type="InterPro" id="IPR010998">
    <property type="entry name" value="Integrase_recombinase_N"/>
</dbReference>
<evidence type="ECO:0000256" key="5">
    <source>
        <dbReference type="PROSITE-ProRule" id="PRU01248"/>
    </source>
</evidence>
<dbReference type="AlphaFoldDB" id="A0A1I5A0I4"/>
<keyword evidence="3 5" id="KW-0238">DNA-binding</keyword>
<reference evidence="9" key="1">
    <citation type="submission" date="2016-10" db="EMBL/GenBank/DDBJ databases">
        <authorList>
            <person name="Varghese N."/>
            <person name="Submissions S."/>
        </authorList>
    </citation>
    <scope>NUCLEOTIDE SEQUENCE [LARGE SCALE GENOMIC DNA]</scope>
    <source>
        <strain evidence="9">DSM 23925</strain>
    </source>
</reference>
<sequence length="440" mass="51808">MFNLNSYLAKEHGNEHVLEHSLSKKKKFSAPKIYSANGDLSKRWHVYYSYRNPETGMLERMKNVYGIANRYETKEDRLAVLSVYRIKLLSLLKEGFNPFEDNNELYHQREEKKQLPQSETILKETKEVSFPEVEIEPQEPVISYQDAFKKGLKFKEKLISDTTRRSYENRLKNFILWVEKKYPELKSVSDIDKKVVMDFLNHILNQSSPRNRNNYRTDLSSIMQALEDNDIIASNFIKKIPVLKSIPQRNKTYSSEEQKEIFEHLEKTDKTLLLFIKFISYNFLRPIEVCRLQVGDLDIKNKRIQFKAKNSPLKTKIIPDLLLQDLPDLSKLNKNQSLFTPDGIGGVWDSELSNKRDYFSKRFKRVVKDPFKLGVDYGLYSFRHTYITKLYRELVKGSSPFEAKSKLMQITGHSSMKALEKYLRDIDAEFPEDYSELIKS</sequence>
<dbReference type="InterPro" id="IPR044068">
    <property type="entry name" value="CB"/>
</dbReference>
<dbReference type="InterPro" id="IPR011010">
    <property type="entry name" value="DNA_brk_join_enz"/>
</dbReference>
<evidence type="ECO:0000313" key="9">
    <source>
        <dbReference type="Proteomes" id="UP000198705"/>
    </source>
</evidence>
<feature type="domain" description="Tyr recombinase" evidence="6">
    <location>
        <begin position="248"/>
        <end position="435"/>
    </location>
</feature>
<dbReference type="SUPFAM" id="SSF56349">
    <property type="entry name" value="DNA breaking-rejoining enzymes"/>
    <property type="match status" value="1"/>
</dbReference>
<protein>
    <submittedName>
        <fullName evidence="8">Integrase</fullName>
    </submittedName>
</protein>
<evidence type="ECO:0000256" key="4">
    <source>
        <dbReference type="ARBA" id="ARBA00023172"/>
    </source>
</evidence>
<dbReference type="CDD" id="cd00397">
    <property type="entry name" value="DNA_BRE_C"/>
    <property type="match status" value="1"/>
</dbReference>
<evidence type="ECO:0000256" key="1">
    <source>
        <dbReference type="ARBA" id="ARBA00008857"/>
    </source>
</evidence>
<evidence type="ECO:0000256" key="2">
    <source>
        <dbReference type="ARBA" id="ARBA00022908"/>
    </source>
</evidence>
<dbReference type="STRING" id="649333.SAMN04487989_1011233"/>
<dbReference type="RefSeq" id="WP_092206717.1">
    <property type="nucleotide sequence ID" value="NZ_FOVN01000001.1"/>
</dbReference>
<dbReference type="InterPro" id="IPR050090">
    <property type="entry name" value="Tyrosine_recombinase_XerCD"/>
</dbReference>
<evidence type="ECO:0000259" key="7">
    <source>
        <dbReference type="PROSITE" id="PS51900"/>
    </source>
</evidence>
<keyword evidence="4" id="KW-0233">DNA recombination</keyword>
<dbReference type="GO" id="GO:0015074">
    <property type="term" value="P:DNA integration"/>
    <property type="evidence" value="ECO:0007669"/>
    <property type="project" value="UniProtKB-KW"/>
</dbReference>
<name>A0A1I5A0I4_9FLAO</name>